<keyword evidence="6" id="KW-0539">Nucleus</keyword>
<dbReference type="EMBL" id="LT598452">
    <property type="protein sequence ID" value="SCU99116.1"/>
    <property type="molecule type" value="Genomic_DNA"/>
</dbReference>
<dbReference type="InterPro" id="IPR008672">
    <property type="entry name" value="Mad1"/>
</dbReference>
<dbReference type="GO" id="GO:0000776">
    <property type="term" value="C:kinetochore"/>
    <property type="evidence" value="ECO:0007669"/>
    <property type="project" value="TreeGrafter"/>
</dbReference>
<protein>
    <recommendedName>
        <fullName evidence="3">Spindle assembly checkpoint component MAD1</fullName>
    </recommendedName>
    <alternativeName>
        <fullName evidence="8">Mitotic arrest deficient protein 1</fullName>
    </alternativeName>
</protein>
<evidence type="ECO:0000256" key="4">
    <source>
        <dbReference type="ARBA" id="ARBA00022618"/>
    </source>
</evidence>
<dbReference type="GO" id="GO:0007094">
    <property type="term" value="P:mitotic spindle assembly checkpoint signaling"/>
    <property type="evidence" value="ECO:0007669"/>
    <property type="project" value="InterPro"/>
</dbReference>
<keyword evidence="11" id="KW-1185">Reference proteome</keyword>
<dbReference type="GO" id="GO:0005635">
    <property type="term" value="C:nuclear envelope"/>
    <property type="evidence" value="ECO:0007669"/>
    <property type="project" value="TreeGrafter"/>
</dbReference>
<name>A0A1G4K5M2_9SACH</name>
<feature type="coiled-coil region" evidence="9">
    <location>
        <begin position="535"/>
        <end position="562"/>
    </location>
</feature>
<keyword evidence="5" id="KW-0498">Mitosis</keyword>
<evidence type="ECO:0000256" key="9">
    <source>
        <dbReference type="SAM" id="Coils"/>
    </source>
</evidence>
<keyword evidence="7" id="KW-0131">Cell cycle</keyword>
<reference evidence="11" key="1">
    <citation type="submission" date="2016-03" db="EMBL/GenBank/DDBJ databases">
        <authorList>
            <person name="Devillers Hugo."/>
        </authorList>
    </citation>
    <scope>NUCLEOTIDE SEQUENCE [LARGE SCALE GENOMIC DNA]</scope>
</reference>
<dbReference type="Proteomes" id="UP000189911">
    <property type="component" value="Chromosome F"/>
</dbReference>
<dbReference type="AlphaFoldDB" id="A0A1G4K5M2"/>
<feature type="coiled-coil region" evidence="9">
    <location>
        <begin position="394"/>
        <end position="482"/>
    </location>
</feature>
<evidence type="ECO:0000256" key="3">
    <source>
        <dbReference type="ARBA" id="ARBA00022019"/>
    </source>
</evidence>
<evidence type="ECO:0000313" key="10">
    <source>
        <dbReference type="EMBL" id="SCU99116.1"/>
    </source>
</evidence>
<dbReference type="Gene3D" id="3.30.457.60">
    <property type="match status" value="1"/>
</dbReference>
<dbReference type="Pfam" id="PF05557">
    <property type="entry name" value="MAD"/>
    <property type="match status" value="1"/>
</dbReference>
<dbReference type="PANTHER" id="PTHR23168">
    <property type="entry name" value="MITOTIC SPINDLE ASSEMBLY CHECKPOINT PROTEIN MAD1 MITOTIC ARREST DEFICIENT-LIKE PROTEIN 1"/>
    <property type="match status" value="1"/>
</dbReference>
<feature type="coiled-coil region" evidence="9">
    <location>
        <begin position="213"/>
        <end position="274"/>
    </location>
</feature>
<comment type="subcellular location">
    <subcellularLocation>
        <location evidence="1">Nucleus</location>
    </subcellularLocation>
</comment>
<dbReference type="PANTHER" id="PTHR23168:SF0">
    <property type="entry name" value="MITOTIC SPINDLE ASSEMBLY CHECKPOINT PROTEIN MAD1"/>
    <property type="match status" value="1"/>
</dbReference>
<evidence type="ECO:0000256" key="8">
    <source>
        <dbReference type="ARBA" id="ARBA00032890"/>
    </source>
</evidence>
<evidence type="ECO:0000256" key="6">
    <source>
        <dbReference type="ARBA" id="ARBA00023242"/>
    </source>
</evidence>
<evidence type="ECO:0000313" key="11">
    <source>
        <dbReference type="Proteomes" id="UP000189911"/>
    </source>
</evidence>
<dbReference type="OrthoDB" id="331602at2759"/>
<accession>A0A1G4K5M2</accession>
<organism evidence="10 11">
    <name type="scientific">Lachancea nothofagi CBS 11611</name>
    <dbReference type="NCBI Taxonomy" id="1266666"/>
    <lineage>
        <taxon>Eukaryota</taxon>
        <taxon>Fungi</taxon>
        <taxon>Dikarya</taxon>
        <taxon>Ascomycota</taxon>
        <taxon>Saccharomycotina</taxon>
        <taxon>Saccharomycetes</taxon>
        <taxon>Saccharomycetales</taxon>
        <taxon>Saccharomycetaceae</taxon>
        <taxon>Lachancea</taxon>
    </lineage>
</organism>
<evidence type="ECO:0000256" key="5">
    <source>
        <dbReference type="ARBA" id="ARBA00022776"/>
    </source>
</evidence>
<evidence type="ECO:0000256" key="7">
    <source>
        <dbReference type="ARBA" id="ARBA00023306"/>
    </source>
</evidence>
<comment type="similarity">
    <text evidence="2">Belongs to the MAD1 family.</text>
</comment>
<feature type="coiled-coil region" evidence="9">
    <location>
        <begin position="77"/>
        <end position="168"/>
    </location>
</feature>
<dbReference type="GO" id="GO:0072686">
    <property type="term" value="C:mitotic spindle"/>
    <property type="evidence" value="ECO:0007669"/>
    <property type="project" value="TreeGrafter"/>
</dbReference>
<sequence>MSDSTGSSPFIERPVSPESAKTQAISLKYKMNSMQNEFEIEKLSLQREVSTLDKKYRSTFDELEKAVDDTKYLFNANVDLESRVRAMEQELSMVKEQREAQVSALNQQLAAQNREIEDLQSSSQSRISFIENKCQNSQIELEGSKSLLKRYEEEIEIQNQQIKEFQLQVARRDDEIASLKASRVVMAHHNYSTEELTELTTLNGLLNEQMSFSKNLERANLEQANELKKLRISQESQKFLQSENDQLRRKLNRLDTLEVEIQDVQLENVNLQSQLSFWNSFEATDGIAIKTPEDVVREWKLLKVENLSIVNDNSKFQLDLNNIRVLNDELALERNQLLDLNKNYETSILNLKKLNYEIEQQKLLSFEECKILRNQLNELPPMFVEGGEKSPKNNEPLEELVQNYKNRTEDLTNELKKLNKDLMDKSSALPHKKRKTSDDVALNFSQRLNELQLQNVELNRKLSNSTETISLLEAKFKKLKELDQKKVRILQLRDNPFLKDQAVKRKRLELLLTENEELISMHSLPTQDMVPRSLYERLRFDVTQLESEIFKLNKKITRLREVFNKKSLEFIDVVNSLLGFKLEFKSDGKVKMIPCYKPERYLIADLNNNSLKSNLQSDIDSWDALLQDLVFEKGQMPSFLATVTLKLWEQHQK</sequence>
<evidence type="ECO:0000256" key="2">
    <source>
        <dbReference type="ARBA" id="ARBA00008029"/>
    </source>
</evidence>
<keyword evidence="4" id="KW-0132">Cell division</keyword>
<proteinExistence type="inferred from homology"/>
<keyword evidence="9" id="KW-0175">Coiled coil</keyword>
<dbReference type="GO" id="GO:0051301">
    <property type="term" value="P:cell division"/>
    <property type="evidence" value="ECO:0007669"/>
    <property type="project" value="UniProtKB-KW"/>
</dbReference>
<gene>
    <name evidence="10" type="ORF">LANO_0F00848G</name>
</gene>
<dbReference type="GO" id="GO:0051315">
    <property type="term" value="P:attachment of mitotic spindle microtubules to kinetochore"/>
    <property type="evidence" value="ECO:0007669"/>
    <property type="project" value="TreeGrafter"/>
</dbReference>
<evidence type="ECO:0000256" key="1">
    <source>
        <dbReference type="ARBA" id="ARBA00004123"/>
    </source>
</evidence>